<gene>
    <name evidence="3" type="ORF">ABEG17_04945</name>
</gene>
<dbReference type="RefSeq" id="WP_406832176.1">
    <property type="nucleotide sequence ID" value="NZ_CP157483.1"/>
</dbReference>
<keyword evidence="3" id="KW-0489">Methyltransferase</keyword>
<dbReference type="SUPFAM" id="SSF53335">
    <property type="entry name" value="S-adenosyl-L-methionine-dependent methyltransferases"/>
    <property type="match status" value="1"/>
</dbReference>
<feature type="domain" description="Methyltransferase type 11" evidence="2">
    <location>
        <begin position="64"/>
        <end position="159"/>
    </location>
</feature>
<dbReference type="PANTHER" id="PTHR44068:SF11">
    <property type="entry name" value="GERANYL DIPHOSPHATE 2-C-METHYLTRANSFERASE"/>
    <property type="match status" value="1"/>
</dbReference>
<proteinExistence type="predicted"/>
<dbReference type="InterPro" id="IPR050447">
    <property type="entry name" value="Erg6_SMT_methyltransf"/>
</dbReference>
<organism evidence="3">
    <name type="scientific">Pedococcus sp. KACC 23699</name>
    <dbReference type="NCBI Taxonomy" id="3149228"/>
    <lineage>
        <taxon>Bacteria</taxon>
        <taxon>Bacillati</taxon>
        <taxon>Actinomycetota</taxon>
        <taxon>Actinomycetes</taxon>
        <taxon>Micrococcales</taxon>
        <taxon>Intrasporangiaceae</taxon>
        <taxon>Pedococcus</taxon>
    </lineage>
</organism>
<name>A0AAU7JW94_9MICO</name>
<dbReference type="EMBL" id="CP157483">
    <property type="protein sequence ID" value="XBO44692.1"/>
    <property type="molecule type" value="Genomic_DNA"/>
</dbReference>
<evidence type="ECO:0000259" key="2">
    <source>
        <dbReference type="Pfam" id="PF08241"/>
    </source>
</evidence>
<accession>A0AAU7JW94</accession>
<dbReference type="AlphaFoldDB" id="A0AAU7JW94"/>
<protein>
    <submittedName>
        <fullName evidence="3">Class I SAM-dependent methyltransferase</fullName>
    </submittedName>
</protein>
<sequence length="311" mass="35507">MNQEQIKSFWNDHPCGDHIVGGLHQRFDDDYERFFAAYDAWRYDQESHIPAMLDRVDWRGKRVLEIGLGQGAESEQLIRRGALWSGLDLTDESVDRVRTRLAARALPYEDLRQGSVLDIPWADDSFDLVFSHGVLHHVPDVHRAQAEIHRVLRPGGALVAMLYARHSLNYQVSIRLVRRAALAAAYPLRHSGRLARAPMLRQHLDNAERVGLRHYLALDTFTHRSTDGPLNPFARVYSTQDARRDFPSFELVAASKCYLHAPPLPVRRLSLSGRRMGWHLWVRLDARPESTPAQGVPAETAWTDEFGEVSL</sequence>
<evidence type="ECO:0000256" key="1">
    <source>
        <dbReference type="ARBA" id="ARBA00022679"/>
    </source>
</evidence>
<dbReference type="GO" id="GO:0008757">
    <property type="term" value="F:S-adenosylmethionine-dependent methyltransferase activity"/>
    <property type="evidence" value="ECO:0007669"/>
    <property type="project" value="InterPro"/>
</dbReference>
<dbReference type="Gene3D" id="3.40.50.150">
    <property type="entry name" value="Vaccinia Virus protein VP39"/>
    <property type="match status" value="1"/>
</dbReference>
<keyword evidence="1" id="KW-0808">Transferase</keyword>
<dbReference type="InterPro" id="IPR013216">
    <property type="entry name" value="Methyltransf_11"/>
</dbReference>
<dbReference type="Pfam" id="PF08241">
    <property type="entry name" value="Methyltransf_11"/>
    <property type="match status" value="1"/>
</dbReference>
<evidence type="ECO:0000313" key="3">
    <source>
        <dbReference type="EMBL" id="XBO44692.1"/>
    </source>
</evidence>
<dbReference type="CDD" id="cd02440">
    <property type="entry name" value="AdoMet_MTases"/>
    <property type="match status" value="1"/>
</dbReference>
<dbReference type="PANTHER" id="PTHR44068">
    <property type="entry name" value="ZGC:194242"/>
    <property type="match status" value="1"/>
</dbReference>
<reference evidence="3" key="1">
    <citation type="submission" date="2024-05" db="EMBL/GenBank/DDBJ databases">
        <authorList>
            <person name="Kim S."/>
            <person name="Heo J."/>
            <person name="Choi H."/>
            <person name="Choi Y."/>
            <person name="Kwon S.-W."/>
            <person name="Kim Y."/>
        </authorList>
    </citation>
    <scope>NUCLEOTIDE SEQUENCE</scope>
    <source>
        <strain evidence="3">KACC 23699</strain>
    </source>
</reference>
<dbReference type="GO" id="GO:0032259">
    <property type="term" value="P:methylation"/>
    <property type="evidence" value="ECO:0007669"/>
    <property type="project" value="UniProtKB-KW"/>
</dbReference>
<dbReference type="InterPro" id="IPR029063">
    <property type="entry name" value="SAM-dependent_MTases_sf"/>
</dbReference>